<protein>
    <submittedName>
        <fullName evidence="1">Uncharacterized protein</fullName>
    </submittedName>
</protein>
<organism evidence="1">
    <name type="scientific">Lepeophtheirus salmonis</name>
    <name type="common">Salmon louse</name>
    <name type="synonym">Caligus salmonis</name>
    <dbReference type="NCBI Taxonomy" id="72036"/>
    <lineage>
        <taxon>Eukaryota</taxon>
        <taxon>Metazoa</taxon>
        <taxon>Ecdysozoa</taxon>
        <taxon>Arthropoda</taxon>
        <taxon>Crustacea</taxon>
        <taxon>Multicrustacea</taxon>
        <taxon>Hexanauplia</taxon>
        <taxon>Copepoda</taxon>
        <taxon>Siphonostomatoida</taxon>
        <taxon>Caligidae</taxon>
        <taxon>Lepeophtheirus</taxon>
    </lineage>
</organism>
<reference evidence="1" key="1">
    <citation type="submission" date="2014-05" db="EMBL/GenBank/DDBJ databases">
        <authorList>
            <person name="Chronopoulou M."/>
        </authorList>
    </citation>
    <scope>NUCLEOTIDE SEQUENCE</scope>
    <source>
        <tissue evidence="1">Whole organism</tissue>
    </source>
</reference>
<evidence type="ECO:0000313" key="1">
    <source>
        <dbReference type="EMBL" id="CDW45301.1"/>
    </source>
</evidence>
<dbReference type="EMBL" id="HACA01027940">
    <property type="protein sequence ID" value="CDW45301.1"/>
    <property type="molecule type" value="Transcribed_RNA"/>
</dbReference>
<sequence>MSFCVMERNLVAQRNCLLGGYCPARALSPSSWRSGGIFSIFADKPARNLSVCALLCPPLPDYMLKYFQSNLLDKATSFLVQGMIWQTYPVKSKVSKRYDTPCLFPPY</sequence>
<name>A0A0K2V5T0_LEPSM</name>
<proteinExistence type="predicted"/>
<accession>A0A0K2V5T0</accession>
<dbReference type="AlphaFoldDB" id="A0A0K2V5T0"/>